<comment type="caution">
    <text evidence="1">The sequence shown here is derived from an EMBL/GenBank/DDBJ whole genome shotgun (WGS) entry which is preliminary data.</text>
</comment>
<name>A0ABT1WPM4_9LACT</name>
<reference evidence="1" key="1">
    <citation type="submission" date="2022-07" db="EMBL/GenBank/DDBJ databases">
        <authorList>
            <person name="Jung M.-Y."/>
            <person name="Lee M."/>
        </authorList>
    </citation>
    <scope>NUCLEOTIDE SEQUENCE</scope>
    <source>
        <strain evidence="1">S8</strain>
    </source>
</reference>
<dbReference type="EMBL" id="JANHNZ010000004">
    <property type="protein sequence ID" value="MCQ9210035.1"/>
    <property type="molecule type" value="Genomic_DNA"/>
</dbReference>
<reference evidence="1" key="3">
    <citation type="journal article" date="2023" name="Microbiol. Resour. Announc.">
        <title>Draft Genome Sequence of Granulicatella sp. Strain S8, Isolated from a Marine Fish, Seriola quinqueradiata.</title>
        <authorList>
            <person name="Lee M."/>
            <person name="Farooq A."/>
            <person name="Jeong J.B."/>
            <person name="Jung M.Y."/>
        </authorList>
    </citation>
    <scope>NUCLEOTIDE SEQUENCE</scope>
    <source>
        <strain evidence="1">S8</strain>
    </source>
</reference>
<organism evidence="1 2">
    <name type="scientific">Granulicatella seriolae</name>
    <dbReference type="NCBI Taxonomy" id="2967226"/>
    <lineage>
        <taxon>Bacteria</taxon>
        <taxon>Bacillati</taxon>
        <taxon>Bacillota</taxon>
        <taxon>Bacilli</taxon>
        <taxon>Lactobacillales</taxon>
        <taxon>Carnobacteriaceae</taxon>
        <taxon>Granulicatella</taxon>
    </lineage>
</organism>
<evidence type="ECO:0000313" key="2">
    <source>
        <dbReference type="Proteomes" id="UP001059480"/>
    </source>
</evidence>
<protein>
    <submittedName>
        <fullName evidence="1">Uncharacterized protein</fullName>
    </submittedName>
</protein>
<accession>A0ABT1WPM4</accession>
<dbReference type="Proteomes" id="UP001059480">
    <property type="component" value="Unassembled WGS sequence"/>
</dbReference>
<reference evidence="1" key="2">
    <citation type="journal article" date="2023" name="Curr. Microbiol.">
        <title>Granulicatella seriolae sp. nov., a Novel Facultative Anaerobe Isolated from Yellowtail Marine Fish.</title>
        <authorList>
            <person name="Lee M."/>
            <person name="Choi Y.J."/>
            <person name="Farooq A."/>
            <person name="Jeong J.B."/>
            <person name="Jung M.Y."/>
        </authorList>
    </citation>
    <scope>NUCLEOTIDE SEQUENCE</scope>
    <source>
        <strain evidence="1">S8</strain>
    </source>
</reference>
<keyword evidence="2" id="KW-1185">Reference proteome</keyword>
<sequence length="71" mass="8227">MKIEQVFNPPKGRVLVTSEPIPDNMLHGYAKINNTFYEVKGIPISDRYSFLIHTQDIIEEDSEVEFFSKLP</sequence>
<proteinExistence type="predicted"/>
<evidence type="ECO:0000313" key="1">
    <source>
        <dbReference type="EMBL" id="MCQ9210035.1"/>
    </source>
</evidence>
<dbReference type="RefSeq" id="WP_256945151.1">
    <property type="nucleotide sequence ID" value="NZ_JANHNZ010000004.1"/>
</dbReference>
<gene>
    <name evidence="1" type="ORF">NPA36_05675</name>
</gene>